<sequence length="140" mass="16592">MVPPRPRGSHAQRVAATRDLPRHHRRHHHAAAPTRRRGAPGTRGLRPHQNPNVRRRLLRLRRPHPLAHRPRLLLRPRLHQDRPRQPRRLPVRQALRELLPRTRLQPRLQRGSPGSRDPVRLGTRRRDLPPFGEVSLRRVR</sequence>
<feature type="compositionally biased region" description="Basic residues" evidence="1">
    <location>
        <begin position="53"/>
        <end position="77"/>
    </location>
</feature>
<organism evidence="2 3">
    <name type="scientific">Brassica cretica</name>
    <name type="common">Mustard</name>
    <dbReference type="NCBI Taxonomy" id="69181"/>
    <lineage>
        <taxon>Eukaryota</taxon>
        <taxon>Viridiplantae</taxon>
        <taxon>Streptophyta</taxon>
        <taxon>Embryophyta</taxon>
        <taxon>Tracheophyta</taxon>
        <taxon>Spermatophyta</taxon>
        <taxon>Magnoliopsida</taxon>
        <taxon>eudicotyledons</taxon>
        <taxon>Gunneridae</taxon>
        <taxon>Pentapetalae</taxon>
        <taxon>rosids</taxon>
        <taxon>malvids</taxon>
        <taxon>Brassicales</taxon>
        <taxon>Brassicaceae</taxon>
        <taxon>Brassiceae</taxon>
        <taxon>Brassica</taxon>
    </lineage>
</organism>
<reference evidence="2" key="1">
    <citation type="submission" date="2019-12" db="EMBL/GenBank/DDBJ databases">
        <title>Genome sequencing and annotation of Brassica cretica.</title>
        <authorList>
            <person name="Studholme D.J."/>
            <person name="Sarris P.F."/>
        </authorList>
    </citation>
    <scope>NUCLEOTIDE SEQUENCE</scope>
    <source>
        <strain evidence="2">PFS-001/15</strain>
        <tissue evidence="2">Leaf</tissue>
    </source>
</reference>
<feature type="compositionally biased region" description="Basic residues" evidence="1">
    <location>
        <begin position="21"/>
        <end position="38"/>
    </location>
</feature>
<name>A0A8S9FQY6_BRACR</name>
<dbReference type="EMBL" id="QGKW02002228">
    <property type="protein sequence ID" value="KAF2535561.1"/>
    <property type="molecule type" value="Genomic_DNA"/>
</dbReference>
<evidence type="ECO:0000313" key="2">
    <source>
        <dbReference type="EMBL" id="KAF2535561.1"/>
    </source>
</evidence>
<dbReference type="Proteomes" id="UP000712281">
    <property type="component" value="Unassembled WGS sequence"/>
</dbReference>
<evidence type="ECO:0000256" key="1">
    <source>
        <dbReference type="SAM" id="MobiDB-lite"/>
    </source>
</evidence>
<proteinExistence type="predicted"/>
<accession>A0A8S9FQY6</accession>
<comment type="caution">
    <text evidence="2">The sequence shown here is derived from an EMBL/GenBank/DDBJ whole genome shotgun (WGS) entry which is preliminary data.</text>
</comment>
<feature type="region of interest" description="Disordered" evidence="1">
    <location>
        <begin position="1"/>
        <end position="140"/>
    </location>
</feature>
<gene>
    <name evidence="2" type="ORF">F2Q68_00022862</name>
</gene>
<evidence type="ECO:0000313" key="3">
    <source>
        <dbReference type="Proteomes" id="UP000712281"/>
    </source>
</evidence>
<dbReference type="AlphaFoldDB" id="A0A8S9FQY6"/>
<protein>
    <submittedName>
        <fullName evidence="2">Uncharacterized protein</fullName>
    </submittedName>
</protein>
<feature type="compositionally biased region" description="Low complexity" evidence="1">
    <location>
        <begin position="101"/>
        <end position="110"/>
    </location>
</feature>